<protein>
    <recommendedName>
        <fullName evidence="3">DUF1501 domain-containing protein</fullName>
    </recommendedName>
</protein>
<dbReference type="OrthoDB" id="9779968at2"/>
<name>W7Y7D6_9BACT</name>
<comment type="caution">
    <text evidence="1">The sequence shown here is derived from an EMBL/GenBank/DDBJ whole genome shotgun (WGS) entry which is preliminary data.</text>
</comment>
<dbReference type="AlphaFoldDB" id="W7Y7D6"/>
<evidence type="ECO:0008006" key="3">
    <source>
        <dbReference type="Google" id="ProtNLM"/>
    </source>
</evidence>
<evidence type="ECO:0000313" key="1">
    <source>
        <dbReference type="EMBL" id="GAF03563.1"/>
    </source>
</evidence>
<evidence type="ECO:0000313" key="2">
    <source>
        <dbReference type="Proteomes" id="UP000019402"/>
    </source>
</evidence>
<organism evidence="1 2">
    <name type="scientific">Saccharicrinis fermentans DSM 9555 = JCM 21142</name>
    <dbReference type="NCBI Taxonomy" id="869213"/>
    <lineage>
        <taxon>Bacteria</taxon>
        <taxon>Pseudomonadati</taxon>
        <taxon>Bacteroidota</taxon>
        <taxon>Bacteroidia</taxon>
        <taxon>Marinilabiliales</taxon>
        <taxon>Marinilabiliaceae</taxon>
        <taxon>Saccharicrinis</taxon>
    </lineage>
</organism>
<dbReference type="EMBL" id="BAMD01000026">
    <property type="protein sequence ID" value="GAF03563.1"/>
    <property type="molecule type" value="Genomic_DNA"/>
</dbReference>
<accession>W7Y7D6</accession>
<dbReference type="STRING" id="869213.GCA_000517085_04405"/>
<proteinExistence type="predicted"/>
<dbReference type="Proteomes" id="UP000019402">
    <property type="component" value="Unassembled WGS sequence"/>
</dbReference>
<sequence length="332" mass="36724">MKRRNFIRNIGAAAAGSFALGGVPLRAMRPGAAIAQAALDGSNDNVLIFIQLHGGNDGLNSLVPVSQYNEYYNLRANIALPDHGQRSYINIDDSIPESKQVGLHPDMIHFKQLYDEDKAVVIQNVGYPDMNGSHFRGRDLVFMGLDGTEDQADVSSGWMGRFLNLEYPNYPDAYPSESMRDPVAIEMGSSMSLAFHREQGIPVGLNVQSPEAFYELINGVGVDNATLYKPEGYAGDELEYLWQFEGMSNVYAERLKQVYDYGSNSTVEYPTEYPAPTLALYKKNALSGQLRLIARLLKGGIKTRIFMCRMGGFDTHGNQVDENDATLVSMLP</sequence>
<keyword evidence="2" id="KW-1185">Reference proteome</keyword>
<gene>
    <name evidence="1" type="ORF">JCM21142_52241</name>
</gene>
<dbReference type="eggNOG" id="COG4102">
    <property type="taxonomic scope" value="Bacteria"/>
</dbReference>
<dbReference type="RefSeq" id="WP_052522210.1">
    <property type="nucleotide sequence ID" value="NZ_BAMD01000026.1"/>
</dbReference>
<reference evidence="1 2" key="1">
    <citation type="journal article" date="2014" name="Genome Announc.">
        <title>Draft Genome Sequence of Cytophaga fermentans JCM 21142T, a Facultative Anaerobe Isolated from Marine Mud.</title>
        <authorList>
            <person name="Starns D."/>
            <person name="Oshima K."/>
            <person name="Suda W."/>
            <person name="Iino T."/>
            <person name="Yuki M."/>
            <person name="Inoue J."/>
            <person name="Kitamura K."/>
            <person name="Iida T."/>
            <person name="Darby A."/>
            <person name="Hattori M."/>
            <person name="Ohkuma M."/>
        </authorList>
    </citation>
    <scope>NUCLEOTIDE SEQUENCE [LARGE SCALE GENOMIC DNA]</scope>
    <source>
        <strain evidence="1 2">JCM 21142</strain>
    </source>
</reference>